<dbReference type="WBParaSite" id="ES5_v2.g9535.t1">
    <property type="protein sequence ID" value="ES5_v2.g9535.t1"/>
    <property type="gene ID" value="ES5_v2.g9535"/>
</dbReference>
<proteinExistence type="predicted"/>
<reference evidence="2" key="1">
    <citation type="submission" date="2022-11" db="UniProtKB">
        <authorList>
            <consortium name="WormBaseParasite"/>
        </authorList>
    </citation>
    <scope>IDENTIFICATION</scope>
</reference>
<evidence type="ECO:0000313" key="2">
    <source>
        <dbReference type="WBParaSite" id="ES5_v2.g9535.t1"/>
    </source>
</evidence>
<evidence type="ECO:0000313" key="1">
    <source>
        <dbReference type="Proteomes" id="UP000887579"/>
    </source>
</evidence>
<organism evidence="1 2">
    <name type="scientific">Panagrolaimus sp. ES5</name>
    <dbReference type="NCBI Taxonomy" id="591445"/>
    <lineage>
        <taxon>Eukaryota</taxon>
        <taxon>Metazoa</taxon>
        <taxon>Ecdysozoa</taxon>
        <taxon>Nematoda</taxon>
        <taxon>Chromadorea</taxon>
        <taxon>Rhabditida</taxon>
        <taxon>Tylenchina</taxon>
        <taxon>Panagrolaimomorpha</taxon>
        <taxon>Panagrolaimoidea</taxon>
        <taxon>Panagrolaimidae</taxon>
        <taxon>Panagrolaimus</taxon>
    </lineage>
</organism>
<dbReference type="Proteomes" id="UP000887579">
    <property type="component" value="Unplaced"/>
</dbReference>
<name>A0AC34GY29_9BILA</name>
<accession>A0AC34GY29</accession>
<sequence length="821" mass="91496">MSNYQNSRGGFTSSRGGFTSSRGGFTSSRGDNASFSRGRGFSFNGTTAPQRGSSSNEQPSFNQSSRGRTYHNSSSGQSSHSQASFVPSPTLLPNGQVEYKPLSPVHIRVTAEDKEDFGEEVEQKLINYTLPRGQAELGFAPKDRDVNTIFGEDEQHAEEYASIIDEDDEIEIIGISSELTVTVIDKWSDALFEEKLNENIARAKYVRPRKIQRSAIPIIMDQYDVCCKAETGSGKSATFLLPIIDECMKLKKTNEFSSEPFTAFAVILAPTREIAIQTFEQARKLSDGTGISVRTAYGEYNVRKNEKELARSCDIVCCTPGRFLHFVQEKYIRLHKLRFLVFDEGDKLLTDDFEKTISTALYRCDPKINGAHQTLFFSATFDETLLQRAKNYMQPNHVIIKSDNFAPTKKVVQEFRLHKTQYKFAGVRNYFAELLAKVDFDQKKLPKSFIFCKTSSYCEKLSVAMDTIHKIPFIPLSGYRGQDLREDALRMFRDGSVVGLVATDLCARGIDIKDADLVIQIDLPHDLDTYIHRVGRAGRIRHGKCISYVSLETDRLLLLQIKQAMEKSGQIVPLSLEEILRPERIQESHSPAEIPNVENSSANTANIEHFVADTSTEKVNDKAEDVPLSLEEIVRPEPIQESQPSTEMPNVENSSANNANTEHIVADNSTEKVNDKAESVPPSLDEILRSERIQESHSPAEIPNVENSSANNANIETEHTIAADISTEKVNDRSEDVPPALEEILRPEQLQESHSPAEIPNVENSSANNANIETECTIAADISTEKVNDKSEEIVNVSAGGVEKKEDENKLATCEANGDVE</sequence>
<protein>
    <submittedName>
        <fullName evidence="2">RNA helicase</fullName>
    </submittedName>
</protein>